<organism evidence="1">
    <name type="scientific">Candidatus Mycoplasma haematominutum 'Birmingham 1'</name>
    <dbReference type="NCBI Taxonomy" id="1116213"/>
    <lineage>
        <taxon>Bacteria</taxon>
        <taxon>Bacillati</taxon>
        <taxon>Mycoplasmatota</taxon>
        <taxon>Mollicutes</taxon>
        <taxon>Mycoplasmataceae</taxon>
        <taxon>Mycoplasma</taxon>
    </lineage>
</organism>
<dbReference type="AlphaFoldDB" id="G8C2S0"/>
<evidence type="ECO:0000313" key="1">
    <source>
        <dbReference type="EMBL" id="CCE66618.1"/>
    </source>
</evidence>
<dbReference type="EMBL" id="HE613254">
    <property type="protein sequence ID" value="CCE66618.1"/>
    <property type="molecule type" value="Genomic_DNA"/>
</dbReference>
<accession>G8C2S0</accession>
<reference evidence="1" key="2">
    <citation type="submission" date="2011-11" db="EMBL/GenBank/DDBJ databases">
        <authorList>
            <person name="Barker E."/>
        </authorList>
    </citation>
    <scope>NUCLEOTIDE SEQUENCE</scope>
    <source>
        <strain evidence="1">Birmingham 1</strain>
    </source>
</reference>
<gene>
    <name evidence="1" type="ORF">MHM_01000</name>
</gene>
<protein>
    <submittedName>
        <fullName evidence="1">Uncharacterized protein</fullName>
    </submittedName>
</protein>
<dbReference type="KEGG" id="mhb:MHM_01000"/>
<name>G8C2S0_9MOLU</name>
<dbReference type="HOGENOM" id="CLU_1709887_0_0_14"/>
<sequence length="166" mass="18079">MGLLWMFLRLGLLGGGTVSIVLPALVATGFKDYEGQGAKTRQGSASSSGWASGGKKIKDWKKVDQRAKDIGRSYGIEVGSIPWRNKIDKKLEQKCKSTGDSSSGSTSDFEVGSQSWNIGRANWQTNKKLYGALEIKGKDKSCTLYLKWDGDSTTTKKGWYGRVVSA</sequence>
<reference evidence="1" key="1">
    <citation type="submission" date="2011-11" db="EMBL/GenBank/DDBJ databases">
        <title>Complete genome sequence of Candidatus Mycoplasma haemominutum.</title>
        <authorList>
            <person name="Barker E.N."/>
            <person name="Darby A.C."/>
            <person name="Helps C.R."/>
            <person name="Peters I.R."/>
            <person name="Hughes M.A."/>
            <person name="Radford A.D."/>
            <person name="Novacco M."/>
            <person name="Boretti F."/>
            <person name="Hofmann-Lehmann R."/>
            <person name="Tasker S."/>
        </authorList>
    </citation>
    <scope>NUCLEOTIDE SEQUENCE</scope>
    <source>
        <strain evidence="1">Birmingham 1</strain>
    </source>
</reference>
<proteinExistence type="predicted"/>
<dbReference type="PATRIC" id="fig|1116213.3.peg.109"/>